<proteinExistence type="predicted"/>
<dbReference type="InterPro" id="IPR051346">
    <property type="entry name" value="OTU_Deubiquitinase"/>
</dbReference>
<keyword evidence="6" id="KW-0788">Thiol protease</keyword>
<feature type="domain" description="DUF6606" evidence="9">
    <location>
        <begin position="17"/>
        <end position="283"/>
    </location>
</feature>
<dbReference type="GO" id="GO:0006508">
    <property type="term" value="P:proteolysis"/>
    <property type="evidence" value="ECO:0007669"/>
    <property type="project" value="UniProtKB-KW"/>
</dbReference>
<protein>
    <recommendedName>
        <fullName evidence="2">ubiquitinyl hydrolase 1</fullName>
        <ecNumber evidence="2">3.4.19.12</ecNumber>
    </recommendedName>
</protein>
<dbReference type="GO" id="GO:0004843">
    <property type="term" value="F:cysteine-type deubiquitinase activity"/>
    <property type="evidence" value="ECO:0007669"/>
    <property type="project" value="UniProtKB-EC"/>
</dbReference>
<dbReference type="EC" id="3.4.19.12" evidence="2"/>
<evidence type="ECO:0000256" key="4">
    <source>
        <dbReference type="ARBA" id="ARBA00022786"/>
    </source>
</evidence>
<dbReference type="OrthoDB" id="3182339at2759"/>
<dbReference type="PANTHER" id="PTHR13367">
    <property type="entry name" value="UBIQUITIN THIOESTERASE"/>
    <property type="match status" value="1"/>
</dbReference>
<keyword evidence="11" id="KW-1185">Reference proteome</keyword>
<evidence type="ECO:0000313" key="11">
    <source>
        <dbReference type="Proteomes" id="UP000799757"/>
    </source>
</evidence>
<evidence type="ECO:0000256" key="3">
    <source>
        <dbReference type="ARBA" id="ARBA00022670"/>
    </source>
</evidence>
<keyword evidence="3" id="KW-0645">Protease</keyword>
<evidence type="ECO:0000256" key="2">
    <source>
        <dbReference type="ARBA" id="ARBA00012759"/>
    </source>
</evidence>
<evidence type="ECO:0000256" key="6">
    <source>
        <dbReference type="ARBA" id="ARBA00022807"/>
    </source>
</evidence>
<dbReference type="Proteomes" id="UP000799757">
    <property type="component" value="Unassembled WGS sequence"/>
</dbReference>
<dbReference type="InterPro" id="IPR022105">
    <property type="entry name" value="DUF3645"/>
</dbReference>
<evidence type="ECO:0000259" key="8">
    <source>
        <dbReference type="Pfam" id="PF12359"/>
    </source>
</evidence>
<dbReference type="Pfam" id="PF20255">
    <property type="entry name" value="DUF6606"/>
    <property type="match status" value="1"/>
</dbReference>
<accession>A0A6A6XKZ3</accession>
<keyword evidence="4" id="KW-0833">Ubl conjugation pathway</keyword>
<evidence type="ECO:0000259" key="7">
    <source>
        <dbReference type="Pfam" id="PF12340"/>
    </source>
</evidence>
<feature type="domain" description="DUF3645" evidence="8">
    <location>
        <begin position="2395"/>
        <end position="2430"/>
    </location>
</feature>
<gene>
    <name evidence="10" type="ORF">K505DRAFT_372650</name>
</gene>
<sequence length="3137" mass="354612">MPTLNGHSQEEHRIAYLIHHLILPPKVPQSHDFHPENEKLLLDTTIQALQSFQNAANTEDRQQVAHVLSTVKNLALSRDVNGFVSEDELSTLFDNLITEASEGAIPLEIKAQNAGILVEKVGNAITFECFELSPSNGPVIATKGRLNRTFPATATTLSMGRFQEGGLRNTLAQTIAKMSMQSAPGFQPVVRKAKQDHEEMRDTTHPGLVTKYLVNVLTALGEPSNVPGILKNTREEVAWSNSSQPWQRSSLWLLLRVSMQLQFRPSKNLYKSFMIFMLSQVLDLARQHHKTLGSEVLFTISAKLSRRIIKLETLQPTLCSLGWMTQVREAMLNAHDLVESTWNNIMDKPKSHVDAATLQNLRPENDLNVDLPDLDAFIARIAARKQNTITSSFRPMSTYPEFPAHELPSNFRADGEYQYFKLTAVEKWVENHLPAWLDRHISDEKTCGKLRQLIHSYQVTAKYTFSGIPVSMSIMYLTIMELWVACDKSACRVHPLLKGYDPEIPVEQLQSLLLPRKCQLQRLSNIEVYLQSRKNMVTNNAPSFFRDFGHGASFAVKFFDQSMAHQNLLSHIEQVATVKREAKCEELSRKQEQYRSLMDQADRITCEYRIVLTSDGDEVSQHAPNCHKCSLQAQARAIDIRIYEWPLSSKTSVAKATVFELMAPEAFSNWRDATVFLLSNVFESKYQEQHQPRSRNTLDEDNGLSPFLSQDNYVAQRIVLLSEVKPHMITHRHTKKIPTLREEDVCLNNGLQYAYFDTTNDVFSAVTSPTDKMLQQCTYQLPTRSSRLQKYLVRSPSNPHGVPPNEVIADQSQCPAHMSLDEYKAFGALPLGFNIQYMNILTQLAVPAVDFAKAETQALILQTIHQASCPSPEGNVERAGHHVLADDGFGNAMIQQLEVALRRIRENWESWRTLATFIQLATRLLTFATSQDVQSRCLQYLEGTREVSLGWLSILKERAHASTDDGQRTDLHSRAVEIALVCISTFDVDQNYLDQILSHPSAALVLIRCSIVVEENKYSSSSEYETMYRAMLQSWRTLSYRAFSTLKNEIDAQGSPCLNNAVSVSWAAFRAAGSWNSLPSPRHHWLVTKSISKNNPVPLPVHFNLLTAELLVNGLPLARLPGDYMEHPTYAELFRKVTLEVVPTNVPGLSFSAKHKYRGYELYFGIQAPEMLVQARKDGQYFELLPKRVFNGHFPTSFVEDFVHWYDCNNDEIEFRPRGDQWTSSPNHWRLCRPGGGSWRMRWSGVDSASSVEHPSQISWQDVDGFTLVNMNSNTARELTKILSPLENNRHVHILFNNLSKALDIELPRLQLGFYFDHGGSHIYSRQHPGMVIDQDQGIGTLIGLSSKLVLKHEQQTEDRLVLVPEGLVKYEKTSNHIHVTIDEGTVVKVHAYPLDITLRRLVDNGSLQSKLFICYVHALTSYCLPDPLTGKTGTETALSILESAAVQSFDILTQENISTLVHIAKLAPGRSFYPKKERLMQEVEWDPVLHPLSQDSNLYTAVENLFEQSQKQSLFYSSDVYIEPSKLNSIEPHLLQRHLIRTSMFRVSGFGAENHSIQFDRVYQSRDREKNCERAHQAFAAARLIIRDQAALHVAPASPTKLLEILKSDYFHDATVKGPRHLGSSSLVFDSQWLHSPSTFLPDLWCSLHSSLATSPNKFNKYHVMMWLSTLAFAEKADMNIIQALAAFYRLPDLGLLGIPSTAEMNLSKGDSATVPKIKDLVKVGSVLKPFHVCPEASLPKQSYESHRQCQGRRQKAFRSNQSNAIDFFARELERQWPCERPKTPTDHESTTYLDITMAMARVSHMFKTWYENRQFYQYLEEVSAVLANQQVVRVSISQPRVIVVVPGPIPSKNARFFGVDDVLALPIPISLPRTPQPLLLPLEKQAPSTETAQTKGLLAVLCEDLQGQAKSKREKEYVLDLRKSFVALENYATPPPTISKGGSIDELLKKYLADCKAYFEGLNLTLQNSMTAAGPSSQEIAACIQQAPRVSPTFWLRQLNRSRWDTLSKRWKNIIIQYGLAVTELHRAQRLFALSNKPLELVEELRNSGHQNWDPAAFPESLLLEAESGIMIREVQEEIAEQMRSPPNGENSVMQLNMGEGKSSVIVPIVAAALADGSRLVRVVVAKPQSKQMFQMLVSKLGGLLNRRIYHMPFSRELRLSTGQAEAIGKIYQDCMEHRGILLVQPEHILSFKLMGLETLLTDQKATASSLLSTQHFFDTKSRDIVDESDENFSVKFELIYTMGTQRSTEFSPDRWNIIHTILELVSQSAKKVKSVLPASIEVDNRWEGRFPRVRTLRDDANEMLLHHLAENICRVGFLGFPVARQPKLVRDAVFRYITEPQPSSETIDVVEKGDFWTPLTENPLLLVRGLIAGGILRFALASKRWRVNFGIDPTRNPKTKLAVPFRSKDSPSPRSEFSHPDVIIVLTSLTYYYGGLDDEDLFDTFTHLLKSDQADIEYGDWVRTANPNLPEGFRQLAGINIKDRFQCIDEIFPALRFSKGAIDYFLSRLVFPKEMKEFPLKLSASGWDIGQVKSHPTTGFSGTCDSRHVIPLSVNHLDLDMQRHTNALVLAHLLQAENSVEILSPRASSVGSDAEHLLRIVNNMTPPTRVILDVGAQILELNNREVAEKWLDVNKNGAIKAAVFFNDDEELSVLDRRGCVELLQVSPFAKQLGECLIYLDEAHTRGTDLKLPKDYRAAVTLGAHLTKDRLVQACMRMRKLGKGQSVVFCIPEEIQTKIQERTSKPHDTSIEVADVLAWTISETWADLRRSMPLWATQGRRFEEHKHLLNGVDTTKEQAESFQEEEAQTLEHRYRPRSLDHPDTVDVEGWDTSNESIAQIIARCQDFETMKFGSAALQEEQERELAPEIEEERQLERPPPMMAATHELHPDLVRLVESGKILRDSVAFKHAFQALSSTSAARYMDLTQFPTDLVATADFVRTVRPPLGSTAASHVLDSFQRPVQWILSVPGQHPAKVAQNLVVLSPFEANELLPAIRRSSKVTLHLYSPRPNLSHQPLDALDLYTVGRPFTSPQSIPRSLTVQLNLFAGQLYLRSFDEYVSMCDFLGLAWSAAKEGQMVRADGFVVPAAGKWMLRDSPVNFLRVLVTKVRRDCEGVERTHLGKVLDGALLEERDF</sequence>
<keyword evidence="5" id="KW-0378">Hydrolase</keyword>
<evidence type="ECO:0000256" key="1">
    <source>
        <dbReference type="ARBA" id="ARBA00000707"/>
    </source>
</evidence>
<comment type="catalytic activity">
    <reaction evidence="1">
        <text>Thiol-dependent hydrolysis of ester, thioester, amide, peptide and isopeptide bonds formed by the C-terminal Gly of ubiquitin (a 76-residue protein attached to proteins as an intracellular targeting signal).</text>
        <dbReference type="EC" id="3.4.19.12"/>
    </reaction>
</comment>
<evidence type="ECO:0000256" key="5">
    <source>
        <dbReference type="ARBA" id="ARBA00022801"/>
    </source>
</evidence>
<reference evidence="10" key="1">
    <citation type="journal article" date="2020" name="Stud. Mycol.">
        <title>101 Dothideomycetes genomes: a test case for predicting lifestyles and emergence of pathogens.</title>
        <authorList>
            <person name="Haridas S."/>
            <person name="Albert R."/>
            <person name="Binder M."/>
            <person name="Bloem J."/>
            <person name="Labutti K."/>
            <person name="Salamov A."/>
            <person name="Andreopoulos B."/>
            <person name="Baker S."/>
            <person name="Barry K."/>
            <person name="Bills G."/>
            <person name="Bluhm B."/>
            <person name="Cannon C."/>
            <person name="Castanera R."/>
            <person name="Culley D."/>
            <person name="Daum C."/>
            <person name="Ezra D."/>
            <person name="Gonzalez J."/>
            <person name="Henrissat B."/>
            <person name="Kuo A."/>
            <person name="Liang C."/>
            <person name="Lipzen A."/>
            <person name="Lutzoni F."/>
            <person name="Magnuson J."/>
            <person name="Mondo S."/>
            <person name="Nolan M."/>
            <person name="Ohm R."/>
            <person name="Pangilinan J."/>
            <person name="Park H.-J."/>
            <person name="Ramirez L."/>
            <person name="Alfaro M."/>
            <person name="Sun H."/>
            <person name="Tritt A."/>
            <person name="Yoshinaga Y."/>
            <person name="Zwiers L.-H."/>
            <person name="Turgeon B."/>
            <person name="Goodwin S."/>
            <person name="Spatafora J."/>
            <person name="Crous P."/>
            <person name="Grigoriev I."/>
        </authorList>
    </citation>
    <scope>NUCLEOTIDE SEQUENCE</scope>
    <source>
        <strain evidence="10">CBS 109.77</strain>
    </source>
</reference>
<feature type="domain" description="DUF3638" evidence="7">
    <location>
        <begin position="2052"/>
        <end position="2275"/>
    </location>
</feature>
<dbReference type="InterPro" id="IPR046541">
    <property type="entry name" value="DUF6606"/>
</dbReference>
<dbReference type="Pfam" id="PF12359">
    <property type="entry name" value="DUF3645"/>
    <property type="match status" value="1"/>
</dbReference>
<evidence type="ECO:0000259" key="9">
    <source>
        <dbReference type="Pfam" id="PF20255"/>
    </source>
</evidence>
<evidence type="ECO:0000313" key="10">
    <source>
        <dbReference type="EMBL" id="KAF2797200.1"/>
    </source>
</evidence>
<name>A0A6A6XKZ3_9PLEO</name>
<dbReference type="InterPro" id="IPR022099">
    <property type="entry name" value="DUF3638"/>
</dbReference>
<dbReference type="PANTHER" id="PTHR13367:SF34">
    <property type="match status" value="1"/>
</dbReference>
<organism evidence="10 11">
    <name type="scientific">Melanomma pulvis-pyrius CBS 109.77</name>
    <dbReference type="NCBI Taxonomy" id="1314802"/>
    <lineage>
        <taxon>Eukaryota</taxon>
        <taxon>Fungi</taxon>
        <taxon>Dikarya</taxon>
        <taxon>Ascomycota</taxon>
        <taxon>Pezizomycotina</taxon>
        <taxon>Dothideomycetes</taxon>
        <taxon>Pleosporomycetidae</taxon>
        <taxon>Pleosporales</taxon>
        <taxon>Melanommataceae</taxon>
        <taxon>Melanomma</taxon>
    </lineage>
</organism>
<dbReference type="EMBL" id="MU001812">
    <property type="protein sequence ID" value="KAF2797200.1"/>
    <property type="molecule type" value="Genomic_DNA"/>
</dbReference>
<dbReference type="Pfam" id="PF12340">
    <property type="entry name" value="DUF3638"/>
    <property type="match status" value="1"/>
</dbReference>